<dbReference type="Gene3D" id="2.60.120.260">
    <property type="entry name" value="Galactose-binding domain-like"/>
    <property type="match status" value="1"/>
</dbReference>
<dbReference type="InterPro" id="IPR000998">
    <property type="entry name" value="MAM_dom"/>
</dbReference>
<accession>A0A090Q7U5</accession>
<dbReference type="CDD" id="cd00063">
    <property type="entry name" value="FN3"/>
    <property type="match status" value="5"/>
</dbReference>
<evidence type="ECO:0008006" key="7">
    <source>
        <dbReference type="Google" id="ProtNLM"/>
    </source>
</evidence>
<dbReference type="PANTHER" id="PTHR23282:SF101">
    <property type="entry name" value="MAM DOMAIN-CONTAINING PROTEIN"/>
    <property type="match status" value="1"/>
</dbReference>
<dbReference type="STRING" id="319236.BST91_06955"/>
<dbReference type="InterPro" id="IPR003961">
    <property type="entry name" value="FN3_dom"/>
</dbReference>
<dbReference type="eggNOG" id="COG3391">
    <property type="taxonomic scope" value="Bacteria"/>
</dbReference>
<feature type="chain" id="PRO_5001861682" description="MAM domain-containing protein" evidence="2">
    <location>
        <begin position="20"/>
        <end position="2326"/>
    </location>
</feature>
<dbReference type="GO" id="GO:0005975">
    <property type="term" value="P:carbohydrate metabolic process"/>
    <property type="evidence" value="ECO:0007669"/>
    <property type="project" value="UniProtKB-ARBA"/>
</dbReference>
<comment type="caution">
    <text evidence="5">The sequence shown here is derived from an EMBL/GenBank/DDBJ whole genome shotgun (WGS) entry which is preliminary data.</text>
</comment>
<dbReference type="Pfam" id="PF00041">
    <property type="entry name" value="fn3"/>
    <property type="match status" value="3"/>
</dbReference>
<dbReference type="InterPro" id="IPR051560">
    <property type="entry name" value="MAM_domain-containing"/>
</dbReference>
<feature type="domain" description="Fibronectin type-III" evidence="4">
    <location>
        <begin position="1969"/>
        <end position="2058"/>
    </location>
</feature>
<dbReference type="PROSITE" id="PS50853">
    <property type="entry name" value="FN3"/>
    <property type="match status" value="8"/>
</dbReference>
<keyword evidence="1 2" id="KW-0732">Signal</keyword>
<feature type="domain" description="Fibronectin type-III" evidence="4">
    <location>
        <begin position="324"/>
        <end position="423"/>
    </location>
</feature>
<dbReference type="Pfam" id="PF18962">
    <property type="entry name" value="Por_Secre_tail"/>
    <property type="match status" value="1"/>
</dbReference>
<dbReference type="eggNOG" id="COG3291">
    <property type="taxonomic scope" value="Bacteria"/>
</dbReference>
<dbReference type="SMART" id="SM00137">
    <property type="entry name" value="MAM"/>
    <property type="match status" value="4"/>
</dbReference>
<feature type="domain" description="MAM" evidence="3">
    <location>
        <begin position="1531"/>
        <end position="1695"/>
    </location>
</feature>
<dbReference type="NCBIfam" id="TIGR04183">
    <property type="entry name" value="Por_Secre_tail"/>
    <property type="match status" value="1"/>
</dbReference>
<gene>
    <name evidence="5" type="ORF">JCM19294_911</name>
</gene>
<feature type="domain" description="Fibronectin type-III" evidence="4">
    <location>
        <begin position="606"/>
        <end position="702"/>
    </location>
</feature>
<feature type="signal peptide" evidence="2">
    <location>
        <begin position="1"/>
        <end position="19"/>
    </location>
</feature>
<dbReference type="Pfam" id="PF00629">
    <property type="entry name" value="MAM"/>
    <property type="match status" value="4"/>
</dbReference>
<dbReference type="Gene3D" id="2.60.40.10">
    <property type="entry name" value="Immunoglobulins"/>
    <property type="match status" value="8"/>
</dbReference>
<protein>
    <recommendedName>
        <fullName evidence="7">MAM domain-containing protein</fullName>
    </recommendedName>
</protein>
<evidence type="ECO:0000256" key="2">
    <source>
        <dbReference type="SAM" id="SignalP"/>
    </source>
</evidence>
<dbReference type="InterPro" id="IPR026444">
    <property type="entry name" value="Secre_tail"/>
</dbReference>
<dbReference type="Gene3D" id="2.60.120.200">
    <property type="match status" value="5"/>
</dbReference>
<dbReference type="SUPFAM" id="SSF49265">
    <property type="entry name" value="Fibronectin type III"/>
    <property type="match status" value="7"/>
</dbReference>
<name>A0A090Q7U5_9FLAO</name>
<feature type="domain" description="Fibronectin type-III" evidence="4">
    <location>
        <begin position="1695"/>
        <end position="1791"/>
    </location>
</feature>
<evidence type="ECO:0000313" key="5">
    <source>
        <dbReference type="EMBL" id="GAK98277.1"/>
    </source>
</evidence>
<feature type="domain" description="Fibronectin type-III" evidence="4">
    <location>
        <begin position="1164"/>
        <end position="1256"/>
    </location>
</feature>
<feature type="domain" description="Fibronectin type-III" evidence="4">
    <location>
        <begin position="1421"/>
        <end position="1517"/>
    </location>
</feature>
<evidence type="ECO:0000256" key="1">
    <source>
        <dbReference type="ARBA" id="ARBA00022729"/>
    </source>
</evidence>
<dbReference type="PROSITE" id="PS50060">
    <property type="entry name" value="MAM_2"/>
    <property type="match status" value="5"/>
</dbReference>
<dbReference type="GO" id="GO:0004553">
    <property type="term" value="F:hydrolase activity, hydrolyzing O-glycosyl compounds"/>
    <property type="evidence" value="ECO:0007669"/>
    <property type="project" value="UniProtKB-ARBA"/>
</dbReference>
<feature type="domain" description="MAM" evidence="3">
    <location>
        <begin position="1797"/>
        <end position="1969"/>
    </location>
</feature>
<feature type="domain" description="MAM" evidence="3">
    <location>
        <begin position="718"/>
        <end position="887"/>
    </location>
</feature>
<dbReference type="GO" id="GO:0016020">
    <property type="term" value="C:membrane"/>
    <property type="evidence" value="ECO:0007669"/>
    <property type="project" value="InterPro"/>
</dbReference>
<dbReference type="EMBL" id="BBML01000010">
    <property type="protein sequence ID" value="GAK98277.1"/>
    <property type="molecule type" value="Genomic_DNA"/>
</dbReference>
<feature type="domain" description="MAM" evidence="3">
    <location>
        <begin position="1001"/>
        <end position="1164"/>
    </location>
</feature>
<keyword evidence="6" id="KW-1185">Reference proteome</keyword>
<reference evidence="5" key="1">
    <citation type="journal article" date="2014" name="Genome Announc.">
        <title>Draft Genome Sequences of Marine Flavobacterium Nonlabens Strains NR17, NR24, NR27, NR32, NR33, and Ara13.</title>
        <authorList>
            <person name="Nakanishi M."/>
            <person name="Meirelles P."/>
            <person name="Suzuki R."/>
            <person name="Takatani N."/>
            <person name="Mino S."/>
            <person name="Suda W."/>
            <person name="Oshima K."/>
            <person name="Hattori M."/>
            <person name="Ohkuma M."/>
            <person name="Hosokawa M."/>
            <person name="Miyashita K."/>
            <person name="Thompson F.L."/>
            <person name="Niwa A."/>
            <person name="Sawabe T."/>
            <person name="Sawabe T."/>
        </authorList>
    </citation>
    <scope>NUCLEOTIDE SEQUENCE [LARGE SCALE GENOMIC DNA]</scope>
    <source>
        <strain evidence="5">JCM 19294</strain>
    </source>
</reference>
<dbReference type="NCBIfam" id="NF038128">
    <property type="entry name" value="choice_anch_J"/>
    <property type="match status" value="1"/>
</dbReference>
<proteinExistence type="predicted"/>
<evidence type="ECO:0000259" key="4">
    <source>
        <dbReference type="PROSITE" id="PS50853"/>
    </source>
</evidence>
<feature type="domain" description="Fibronectin type-III" evidence="4">
    <location>
        <begin position="891"/>
        <end position="986"/>
    </location>
</feature>
<dbReference type="Proteomes" id="UP000029221">
    <property type="component" value="Unassembled WGS sequence"/>
</dbReference>
<dbReference type="SMART" id="SM00060">
    <property type="entry name" value="FN3"/>
    <property type="match status" value="9"/>
</dbReference>
<dbReference type="PANTHER" id="PTHR23282">
    <property type="entry name" value="APICAL ENDOSOMAL GLYCOPROTEIN PRECURSOR"/>
    <property type="match status" value="1"/>
</dbReference>
<evidence type="ECO:0000259" key="3">
    <source>
        <dbReference type="PROSITE" id="PS50060"/>
    </source>
</evidence>
<organism evidence="5 6">
    <name type="scientific">Nonlabens tegetincola</name>
    <dbReference type="NCBI Taxonomy" id="323273"/>
    <lineage>
        <taxon>Bacteria</taxon>
        <taxon>Pseudomonadati</taxon>
        <taxon>Bacteroidota</taxon>
        <taxon>Flavobacteriia</taxon>
        <taxon>Flavobacteriales</taxon>
        <taxon>Flavobacteriaceae</taxon>
        <taxon>Nonlabens</taxon>
    </lineage>
</organism>
<feature type="domain" description="Fibronectin type-III" evidence="4">
    <location>
        <begin position="133"/>
        <end position="223"/>
    </location>
</feature>
<dbReference type="InterPro" id="IPR013320">
    <property type="entry name" value="ConA-like_dom_sf"/>
</dbReference>
<dbReference type="SUPFAM" id="SSF49899">
    <property type="entry name" value="Concanavalin A-like lectins/glucanases"/>
    <property type="match status" value="5"/>
</dbReference>
<dbReference type="CDD" id="cd06263">
    <property type="entry name" value="MAM"/>
    <property type="match status" value="2"/>
</dbReference>
<dbReference type="InterPro" id="IPR013783">
    <property type="entry name" value="Ig-like_fold"/>
</dbReference>
<dbReference type="InterPro" id="IPR036116">
    <property type="entry name" value="FN3_sf"/>
</dbReference>
<dbReference type="RefSeq" id="WP_042280375.1">
    <property type="nucleotide sequence ID" value="NZ_BBML01000010.1"/>
</dbReference>
<evidence type="ECO:0000313" key="6">
    <source>
        <dbReference type="Proteomes" id="UP000029221"/>
    </source>
</evidence>
<feature type="domain" description="MAM" evidence="3">
    <location>
        <begin position="440"/>
        <end position="607"/>
    </location>
</feature>
<sequence length="2326" mass="245127">MRKIYLLLSALLITFAVSAQCNYTLELTDNLGNDWVSGGNLTANTGVDVTVAGTTTTYAIQTGSANPPAVETYSITVNDGDALVIDYRPTQFPGDGTFRLLDSEGILVYDAGFNNSGGMAIFSGNATCPTCPAVSNITAGNVVADSAEIAWTAGGSETSWIIEYGISPYTCGSGGTQVTVNSNPATLSGLSSVTSYDVYVIADCGNGDFSACQGPVTFTTTESCPSASNFAPVTNTSNSISFVWDSNGNPNPVVNIEYALQGVITTPGTGQGTVVQQFTAPFADVTGLASDTCYDFFVQIDCGAGDLSLWSGPYQACTLISCFPVSSLESVFVGPDSADISWSAGQTGSTEWEINYAPVGTITTPFDSPAQGTVVTSNSANYSITSLTPDTEYDVYVREVCDPNLPDYSTAEQITVFTQCLPLTATTAMPYVEDFESFTGTTNFSRENCWSAEFVSTNTFSQYEWAVTTSGTTPSTGTGPDAANSGTNYMFTETLGSDGDTATLFSPIINVDGLTEPSVQFAYFLYGANMGSLSVDVWDGSAWQTGLFATSGQIQTSGSDPWENAIINLAGYTGDIQVRFVSTRAGFTTGDMAIDDFSIEEAPACAPVALLGTGVLNANDAEVLWTSQGSETSWIIEYGPTGFTPGTASTDPNVFEVTAGTNPFTLTGLMPNTAYDFYVVADCGSGTLSTQTGPATFRTAFLPPQGVTCPSGDNVFAFQEEFENNDNGWTGDIGVGTTTSGLWNFNRAISPSSTGTGPDAPFSGGGFAYLETSGTFTVAEIVSPAIDLSFATDGAELSFYYFAYGAEVDTFEVNVSNSPTGPWTNVFTAQGQLQTAGSDPWAPVGVNLDAYLGQTIYLQITGQEAPGSTGFAADIAIDLMRIETCGAFCSPPNQIALSNITDTTVDIDFNDTNATAASNFEYIIVPAGSTPPDATTSGTATSTTTGNTATGLTAFTDYDVYVRTDCSGAAGFSSWSGPVSFQTACAAFAAPYFEGFEAFTVSTSFVEENCWSTPQTSGYTWDVSTGGTGSTNTGPLAAYNGNNYFFTEASSGTTGAVAELDSPLIDLSALTTPTLTFAYHMWGPDFDNLAIDINDGSAWILDVFTLTGQQQTNQADPWQIAQVDLSAYANMTIQIRFRGTRGTSFGGDISIDDVTVDELPTCPNVSDLNADSITSTEANLFWNENDTATSWEYEYDVTGFTQGSSATGVQTTSTNTGELISGLTPDTTYDYYVRSACPNGGFSNWVGPFSFTTRCAPLTAPYANDFESDPIDGLNNCESNLIVGSGTTAALVEVEDFIANSGSQHIYMYSGSPAATEIFWISPEFSDLSNDKRVKFQAYDRDTGGIEVGVMTDPTDSSTFTSVQTFANADLPDDQYELITVNFTSITTTGGFVAIKFNPFGAFDAMYIDDFVYEVQPSCLEPANLSTVAVADTTADLDWDAGATETEWDVVVGPVGFDPLDPATYAIPLVNVLTNSNVQVTGLTPETDYEFYVLARCGVGDESVFTGPEPFTTTCSAFTAPYFNGFENMATSTSFVEDDCWTASSDSAYDWNVDGSGSTPSTGTGPLNANTGSNYFYTEASSGAVGDTATLVTPLIDLSGLTTPSVEFFYHMFGGEIGTLDLEIYDGTSWTNIFTIGPGQQQTAQADPWLPQLVDLTAYAGQTVQFRFIATSNGTFEGDISIDDFKVDELPACPNPSVLTVANVTDASADLSWTENGSSTSWIVEYGPCGFTPGTASTDPNVFEVTATTNSNFAITGLTSETCYEFYVTADCGGGTLSNATGPGTFTTACSAFVAPYSEGFESFTVTTSFVEENCWSTPQTSGYTWDVSTGGTGSTNTGPTAAATGSNYFFTEASSGSAGSEAELVSPLIDMTALTNPALSFAYHMWGPDFDTLHVDVNDGSGWDLDVFTLVGQQQVNQTDAWQTAIVPLGAYNGATISVRFRGTRGASFGGDIAIDDVAVEDFNGCLTPSNITVGNITATTADVSWTAGGSETVWEYVVVTAGSGAPTGAGTSTTTTTVTESGLTASTSYEVYVRADCGMGNFSTWVGPITFSTACLPVTSYPYAADMSQNAPNTCWDEAGSGDIASGPSGLGTSDWRDSRAYTDINGTVVNSNALNLFQNIDQEWLISEDFDLSGTSNDELTIEVAVTNWTTSGISDATDTDTMGSDDQVDLLVSTDNGVTWTSLFTWTVANQPAVTGTREIIDISAYSGITRFAIYATDGAVDDVEDYDFHVGVFEIDAAASVDNTQELGFTYYPNPTVDVVNINAVNTIDSVTVTNLSGQRVVSLKPASQNAVIDLSTYSTGMYLIQVTSNGATKTVRVIKE</sequence>